<dbReference type="EMBL" id="JBHRTK010000004">
    <property type="protein sequence ID" value="MFC3205591.1"/>
    <property type="molecule type" value="Genomic_DNA"/>
</dbReference>
<protein>
    <submittedName>
        <fullName evidence="10">MFS transporter</fullName>
    </submittedName>
</protein>
<feature type="domain" description="Major facilitator superfamily (MFS) profile" evidence="9">
    <location>
        <begin position="36"/>
        <end position="445"/>
    </location>
</feature>
<feature type="transmembrane region" description="Helical" evidence="8">
    <location>
        <begin position="299"/>
        <end position="317"/>
    </location>
</feature>
<dbReference type="Pfam" id="PF07690">
    <property type="entry name" value="MFS_1"/>
    <property type="match status" value="1"/>
</dbReference>
<evidence type="ECO:0000256" key="3">
    <source>
        <dbReference type="ARBA" id="ARBA00022475"/>
    </source>
</evidence>
<comment type="caution">
    <text evidence="10">The sequence shown here is derived from an EMBL/GenBank/DDBJ whole genome shotgun (WGS) entry which is preliminary data.</text>
</comment>
<evidence type="ECO:0000313" key="11">
    <source>
        <dbReference type="Proteomes" id="UP001595583"/>
    </source>
</evidence>
<dbReference type="InterPro" id="IPR005828">
    <property type="entry name" value="MFS_sugar_transport-like"/>
</dbReference>
<keyword evidence="6 8" id="KW-0472">Membrane</keyword>
<feature type="compositionally biased region" description="Low complexity" evidence="7">
    <location>
        <begin position="457"/>
        <end position="470"/>
    </location>
</feature>
<dbReference type="InterPro" id="IPR036259">
    <property type="entry name" value="MFS_trans_sf"/>
</dbReference>
<keyword evidence="4 8" id="KW-0812">Transmembrane</keyword>
<keyword evidence="2" id="KW-0813">Transport</keyword>
<dbReference type="CDD" id="cd17369">
    <property type="entry name" value="MFS_ShiA_like"/>
    <property type="match status" value="1"/>
</dbReference>
<evidence type="ECO:0000256" key="5">
    <source>
        <dbReference type="ARBA" id="ARBA00022989"/>
    </source>
</evidence>
<feature type="transmembrane region" description="Helical" evidence="8">
    <location>
        <begin position="329"/>
        <end position="348"/>
    </location>
</feature>
<evidence type="ECO:0000256" key="6">
    <source>
        <dbReference type="ARBA" id="ARBA00023136"/>
    </source>
</evidence>
<keyword evidence="3" id="KW-1003">Cell membrane</keyword>
<feature type="region of interest" description="Disordered" evidence="7">
    <location>
        <begin position="449"/>
        <end position="470"/>
    </location>
</feature>
<dbReference type="SUPFAM" id="SSF103473">
    <property type="entry name" value="MFS general substrate transporter"/>
    <property type="match status" value="1"/>
</dbReference>
<dbReference type="Proteomes" id="UP001595583">
    <property type="component" value="Unassembled WGS sequence"/>
</dbReference>
<dbReference type="PROSITE" id="PS50850">
    <property type="entry name" value="MFS"/>
    <property type="match status" value="1"/>
</dbReference>
<keyword evidence="11" id="KW-1185">Reference proteome</keyword>
<proteinExistence type="predicted"/>
<accession>A0ABV7K6E7</accession>
<feature type="transmembrane region" description="Helical" evidence="8">
    <location>
        <begin position="133"/>
        <end position="153"/>
    </location>
</feature>
<evidence type="ECO:0000256" key="8">
    <source>
        <dbReference type="SAM" id="Phobius"/>
    </source>
</evidence>
<dbReference type="InterPro" id="IPR011701">
    <property type="entry name" value="MFS"/>
</dbReference>
<keyword evidence="5 8" id="KW-1133">Transmembrane helix</keyword>
<feature type="transmembrane region" description="Helical" evidence="8">
    <location>
        <begin position="109"/>
        <end position="127"/>
    </location>
</feature>
<dbReference type="Pfam" id="PF00083">
    <property type="entry name" value="Sugar_tr"/>
    <property type="match status" value="1"/>
</dbReference>
<feature type="transmembrane region" description="Helical" evidence="8">
    <location>
        <begin position="76"/>
        <end position="97"/>
    </location>
</feature>
<feature type="transmembrane region" description="Helical" evidence="8">
    <location>
        <begin position="263"/>
        <end position="287"/>
    </location>
</feature>
<feature type="transmembrane region" description="Helical" evidence="8">
    <location>
        <begin position="422"/>
        <end position="440"/>
    </location>
</feature>
<feature type="transmembrane region" description="Helical" evidence="8">
    <location>
        <begin position="174"/>
        <end position="197"/>
    </location>
</feature>
<dbReference type="Gene3D" id="1.20.1250.20">
    <property type="entry name" value="MFS general substrate transporter like domains"/>
    <property type="match status" value="1"/>
</dbReference>
<dbReference type="PANTHER" id="PTHR43045">
    <property type="entry name" value="SHIKIMATE TRANSPORTER"/>
    <property type="match status" value="1"/>
</dbReference>
<reference evidence="11" key="1">
    <citation type="journal article" date="2019" name="Int. J. Syst. Evol. Microbiol.">
        <title>The Global Catalogue of Microorganisms (GCM) 10K type strain sequencing project: providing services to taxonomists for standard genome sequencing and annotation.</title>
        <authorList>
            <consortium name="The Broad Institute Genomics Platform"/>
            <consortium name="The Broad Institute Genome Sequencing Center for Infectious Disease"/>
            <person name="Wu L."/>
            <person name="Ma J."/>
        </authorList>
    </citation>
    <scope>NUCLEOTIDE SEQUENCE [LARGE SCALE GENOMIC DNA]</scope>
    <source>
        <strain evidence="11">KCTC 52165</strain>
    </source>
</reference>
<dbReference type="InterPro" id="IPR020846">
    <property type="entry name" value="MFS_dom"/>
</dbReference>
<organism evidence="10 11">
    <name type="scientific">Aquamicrobium soli</name>
    <dbReference type="NCBI Taxonomy" id="1811518"/>
    <lineage>
        <taxon>Bacteria</taxon>
        <taxon>Pseudomonadati</taxon>
        <taxon>Pseudomonadota</taxon>
        <taxon>Alphaproteobacteria</taxon>
        <taxon>Hyphomicrobiales</taxon>
        <taxon>Phyllobacteriaceae</taxon>
        <taxon>Aquamicrobium</taxon>
    </lineage>
</organism>
<feature type="transmembrane region" description="Helical" evidence="8">
    <location>
        <begin position="354"/>
        <end position="378"/>
    </location>
</feature>
<feature type="transmembrane region" description="Helical" evidence="8">
    <location>
        <begin position="209"/>
        <end position="230"/>
    </location>
</feature>
<evidence type="ECO:0000259" key="9">
    <source>
        <dbReference type="PROSITE" id="PS50850"/>
    </source>
</evidence>
<dbReference type="PANTHER" id="PTHR43045:SF2">
    <property type="entry name" value="INNER MEMBRANE METABOLITE TRANSPORT PROTEIN YHJE"/>
    <property type="match status" value="1"/>
</dbReference>
<evidence type="ECO:0000256" key="4">
    <source>
        <dbReference type="ARBA" id="ARBA00022692"/>
    </source>
</evidence>
<name>A0ABV7K6E7_9HYPH</name>
<evidence type="ECO:0000313" key="10">
    <source>
        <dbReference type="EMBL" id="MFC3205591.1"/>
    </source>
</evidence>
<comment type="subcellular location">
    <subcellularLocation>
        <location evidence="1">Cell membrane</location>
        <topology evidence="1">Multi-pass membrane protein</topology>
    </subcellularLocation>
</comment>
<gene>
    <name evidence="10" type="ORF">ACFOHJ_05145</name>
</gene>
<sequence>MALTDCWPGPQTASALGVSGGGNQMTRQKDTSKSKVAIASLVGTTIEFYDFYIYGIAAALVFKTIFFPTLDPVTGTIAAFATFAVGFVSRPLGAIVFGHFGDRIGRKAMLVASLLTMGIATVLVGLLPTYSSIGIAAPIALCLLRFAQGFGLGGEWGGAALLATEYAPKGKRGMFGALPQLGSAPGFLLSNGIFLLLSMTLSEEQFLGWGWRIPFLLSIVLIMFGLYVRLTIAETPVFQKVLEQEKQSKAPVMEVMRTHFLQVVLGGMATAITYVLFFTTGTFGLSYGVDVLGFSRSHMLSLTIVAVLAMAASTLYCGMLSDRFGRARVIVISAVIAAVWAFFFFPLLDTKNTVVIMLAMSGTLAIMGGIYGPMGAYLPELFTANVRYTGAALSYSLGGIFGGALAPIIATDLAANYGSHSIGWYISGMALLSILSVSILRGRMPKSFEDTSHDGAKPAATVPAAATSIR</sequence>
<dbReference type="RefSeq" id="WP_378219183.1">
    <property type="nucleotide sequence ID" value="NZ_JBHRTK010000004.1"/>
</dbReference>
<evidence type="ECO:0000256" key="1">
    <source>
        <dbReference type="ARBA" id="ARBA00004651"/>
    </source>
</evidence>
<feature type="transmembrane region" description="Helical" evidence="8">
    <location>
        <begin position="390"/>
        <end position="410"/>
    </location>
</feature>
<evidence type="ECO:0000256" key="7">
    <source>
        <dbReference type="SAM" id="MobiDB-lite"/>
    </source>
</evidence>
<evidence type="ECO:0000256" key="2">
    <source>
        <dbReference type="ARBA" id="ARBA00022448"/>
    </source>
</evidence>